<dbReference type="Proteomes" id="UP000001695">
    <property type="component" value="Chromosome"/>
</dbReference>
<protein>
    <recommendedName>
        <fullName evidence="4">General secretion pathway protein M</fullName>
    </recommendedName>
</protein>
<reference evidence="3" key="1">
    <citation type="submission" date="2008-03" db="EMBL/GenBank/DDBJ databases">
        <title>Complete sequence of chromosome of Beijerinckia indica subsp. indica ATCC 9039.</title>
        <authorList>
            <consortium name="US DOE Joint Genome Institute"/>
            <person name="Copeland A."/>
            <person name="Lucas S."/>
            <person name="Lapidus A."/>
            <person name="Glavina del Rio T."/>
            <person name="Dalin E."/>
            <person name="Tice H."/>
            <person name="Bruce D."/>
            <person name="Goodwin L."/>
            <person name="Pitluck S."/>
            <person name="LaButti K."/>
            <person name="Schmutz J."/>
            <person name="Larimer F."/>
            <person name="Land M."/>
            <person name="Hauser L."/>
            <person name="Kyrpides N."/>
            <person name="Mikhailova N."/>
            <person name="Dunfield P.F."/>
            <person name="Dedysh S.N."/>
            <person name="Liesack W."/>
            <person name="Saw J.H."/>
            <person name="Alam M."/>
            <person name="Chen Y."/>
            <person name="Murrell J.C."/>
            <person name="Richardson P."/>
        </authorList>
    </citation>
    <scope>NUCLEOTIDE SEQUENCE [LARGE SCALE GENOMIC DNA]</scope>
    <source>
        <strain evidence="3">ATCC 9039 / DSM 1715 / NCIMB 8712</strain>
    </source>
</reference>
<keyword evidence="3" id="KW-1185">Reference proteome</keyword>
<evidence type="ECO:0008006" key="4">
    <source>
        <dbReference type="Google" id="ProtNLM"/>
    </source>
</evidence>
<evidence type="ECO:0000313" key="3">
    <source>
        <dbReference type="Proteomes" id="UP000001695"/>
    </source>
</evidence>
<dbReference type="RefSeq" id="WP_012384580.1">
    <property type="nucleotide sequence ID" value="NC_010581.1"/>
</dbReference>
<sequence>MMPPASFLSVLRKVRYDRAAIDWASLAGRLKDLATADLSFKGPIGALAALIGALILGVSLLWIEADETAGLKLERDAKTEQLAVLHRKQPAGFFSGNENGQNAETREPFILATTKTLAAAEVDRLLRAAVAETAGNLLSSRVEGAENEVLLSMPLNAKQTRGGQDHRIAADLVIEGKIEAVQALLFKLETDAPFFFIETLNLQPAQGGEQVSDSPLLRVTLKAVAYWRAPT</sequence>
<dbReference type="EMBL" id="CP001016">
    <property type="protein sequence ID" value="ACB95223.1"/>
    <property type="molecule type" value="Genomic_DNA"/>
</dbReference>
<dbReference type="NCBIfam" id="NF040576">
    <property type="entry name" value="T2SS_GspM_XpsM"/>
    <property type="match status" value="1"/>
</dbReference>
<dbReference type="InterPro" id="IPR034756">
    <property type="entry name" value="T2SSM_b"/>
</dbReference>
<reference evidence="2 3" key="2">
    <citation type="journal article" date="2010" name="J. Bacteriol.">
        <title>Complete genome sequence of Beijerinckia indica subsp. indica.</title>
        <authorList>
            <person name="Tamas I."/>
            <person name="Dedysh S.N."/>
            <person name="Liesack W."/>
            <person name="Stott M.B."/>
            <person name="Alam M."/>
            <person name="Murrell J.C."/>
            <person name="Dunfield P.F."/>
        </authorList>
    </citation>
    <scope>NUCLEOTIDE SEQUENCE [LARGE SCALE GENOMIC DNA]</scope>
    <source>
        <strain evidence="3">ATCC 9039 / DSM 1715 / NCIMB 8712</strain>
    </source>
</reference>
<evidence type="ECO:0000313" key="2">
    <source>
        <dbReference type="EMBL" id="ACB95223.1"/>
    </source>
</evidence>
<dbReference type="AlphaFoldDB" id="B2IBD6"/>
<dbReference type="HOGENOM" id="CLU_1197889_0_0_5"/>
<dbReference type="STRING" id="395963.Bind_1591"/>
<gene>
    <name evidence="2" type="ordered locus">Bind_1591</name>
</gene>
<keyword evidence="1" id="KW-0472">Membrane</keyword>
<keyword evidence="1" id="KW-0812">Transmembrane</keyword>
<dbReference type="KEGG" id="bid:Bind_1591"/>
<proteinExistence type="predicted"/>
<dbReference type="Pfam" id="PF10741">
    <property type="entry name" value="T2SSM_b"/>
    <property type="match status" value="1"/>
</dbReference>
<feature type="transmembrane region" description="Helical" evidence="1">
    <location>
        <begin position="44"/>
        <end position="63"/>
    </location>
</feature>
<keyword evidence="1" id="KW-1133">Transmembrane helix</keyword>
<accession>B2IBD6</accession>
<organism evidence="2 3">
    <name type="scientific">Beijerinckia indica subsp. indica (strain ATCC 9039 / DSM 1715 / NCIMB 8712)</name>
    <dbReference type="NCBI Taxonomy" id="395963"/>
    <lineage>
        <taxon>Bacteria</taxon>
        <taxon>Pseudomonadati</taxon>
        <taxon>Pseudomonadota</taxon>
        <taxon>Alphaproteobacteria</taxon>
        <taxon>Hyphomicrobiales</taxon>
        <taxon>Beijerinckiaceae</taxon>
        <taxon>Beijerinckia</taxon>
    </lineage>
</organism>
<dbReference type="OrthoDB" id="8456037at2"/>
<evidence type="ECO:0000256" key="1">
    <source>
        <dbReference type="SAM" id="Phobius"/>
    </source>
</evidence>
<name>B2IBD6_BEII9</name>